<dbReference type="Gene3D" id="3.30.750.24">
    <property type="entry name" value="STAS domain"/>
    <property type="match status" value="1"/>
</dbReference>
<dbReference type="PANTHER" id="PTHR33495">
    <property type="entry name" value="ANTI-SIGMA FACTOR ANTAGONIST TM_1081-RELATED-RELATED"/>
    <property type="match status" value="1"/>
</dbReference>
<dbReference type="InterPro" id="IPR003658">
    <property type="entry name" value="Anti-sigma_ant"/>
</dbReference>
<evidence type="ECO:0000313" key="5">
    <source>
        <dbReference type="Proteomes" id="UP000177876"/>
    </source>
</evidence>
<dbReference type="Proteomes" id="UP000177876">
    <property type="component" value="Unassembled WGS sequence"/>
</dbReference>
<dbReference type="GO" id="GO:0043856">
    <property type="term" value="F:anti-sigma factor antagonist activity"/>
    <property type="evidence" value="ECO:0007669"/>
    <property type="project" value="InterPro"/>
</dbReference>
<dbReference type="NCBIfam" id="TIGR00377">
    <property type="entry name" value="ant_ant_sig"/>
    <property type="match status" value="1"/>
</dbReference>
<proteinExistence type="inferred from homology"/>
<sequence>MAWKIKVLEEEGKGIVEIEGVVDSTNVEEFFSFLTSVYKSGINRIVLDLKNTSYLSSAGLSVIMDTFNKANRDGGKLVVARASDMVGELFRLVQFVRIMEFYENLDDAINAI</sequence>
<dbReference type="Pfam" id="PF01740">
    <property type="entry name" value="STAS"/>
    <property type="match status" value="1"/>
</dbReference>
<accession>A0A1F2WHS4</accession>
<dbReference type="InterPro" id="IPR036513">
    <property type="entry name" value="STAS_dom_sf"/>
</dbReference>
<gene>
    <name evidence="4" type="ORF">A2Y75_04065</name>
</gene>
<dbReference type="STRING" id="1797197.A2Y75_04065"/>
<evidence type="ECO:0000259" key="3">
    <source>
        <dbReference type="PROSITE" id="PS50801"/>
    </source>
</evidence>
<evidence type="ECO:0000256" key="2">
    <source>
        <dbReference type="RuleBase" id="RU003749"/>
    </source>
</evidence>
<dbReference type="EMBL" id="MELK01000047">
    <property type="protein sequence ID" value="OFW56381.1"/>
    <property type="molecule type" value="Genomic_DNA"/>
</dbReference>
<dbReference type="AlphaFoldDB" id="A0A1F2WHS4"/>
<dbReference type="SUPFAM" id="SSF52091">
    <property type="entry name" value="SpoIIaa-like"/>
    <property type="match status" value="1"/>
</dbReference>
<evidence type="ECO:0000313" key="4">
    <source>
        <dbReference type="EMBL" id="OFW56381.1"/>
    </source>
</evidence>
<dbReference type="PROSITE" id="PS50801">
    <property type="entry name" value="STAS"/>
    <property type="match status" value="1"/>
</dbReference>
<comment type="caution">
    <text evidence="4">The sequence shown here is derived from an EMBL/GenBank/DDBJ whole genome shotgun (WGS) entry which is preliminary data.</text>
</comment>
<feature type="domain" description="STAS" evidence="3">
    <location>
        <begin position="3"/>
        <end position="112"/>
    </location>
</feature>
<reference evidence="4 5" key="1">
    <citation type="journal article" date="2016" name="Nat. Commun.">
        <title>Thousands of microbial genomes shed light on interconnected biogeochemical processes in an aquifer system.</title>
        <authorList>
            <person name="Anantharaman K."/>
            <person name="Brown C.T."/>
            <person name="Hug L.A."/>
            <person name="Sharon I."/>
            <person name="Castelle C.J."/>
            <person name="Probst A.J."/>
            <person name="Thomas B.C."/>
            <person name="Singh A."/>
            <person name="Wilkins M.J."/>
            <person name="Karaoz U."/>
            <person name="Brodie E.L."/>
            <person name="Williams K.H."/>
            <person name="Hubbard S.S."/>
            <person name="Banfield J.F."/>
        </authorList>
    </citation>
    <scope>NUCLEOTIDE SEQUENCE [LARGE SCALE GENOMIC DNA]</scope>
</reference>
<evidence type="ECO:0000256" key="1">
    <source>
        <dbReference type="ARBA" id="ARBA00009013"/>
    </source>
</evidence>
<dbReference type="InterPro" id="IPR002645">
    <property type="entry name" value="STAS_dom"/>
</dbReference>
<protein>
    <recommendedName>
        <fullName evidence="2">Anti-sigma factor antagonist</fullName>
    </recommendedName>
</protein>
<name>A0A1F2WHS4_9ACTN</name>
<dbReference type="CDD" id="cd07043">
    <property type="entry name" value="STAS_anti-anti-sigma_factors"/>
    <property type="match status" value="1"/>
</dbReference>
<organism evidence="4 5">
    <name type="scientific">Candidatus Solincola sediminis</name>
    <dbReference type="NCBI Taxonomy" id="1797199"/>
    <lineage>
        <taxon>Bacteria</taxon>
        <taxon>Bacillati</taxon>
        <taxon>Actinomycetota</taxon>
        <taxon>Candidatus Geothermincolia</taxon>
        <taxon>Candidatus Geothermincolales</taxon>
        <taxon>Candidatus Geothermincolaceae</taxon>
        <taxon>Candidatus Solincola</taxon>
    </lineage>
</organism>
<comment type="similarity">
    <text evidence="1 2">Belongs to the anti-sigma-factor antagonist family.</text>
</comment>